<evidence type="ECO:0000313" key="1">
    <source>
        <dbReference type="EMBL" id="MFD1660136.1"/>
    </source>
</evidence>
<organism evidence="1 2">
    <name type="scientific">Streptomyces caeni</name>
    <dbReference type="NCBI Taxonomy" id="2307231"/>
    <lineage>
        <taxon>Bacteria</taxon>
        <taxon>Bacillati</taxon>
        <taxon>Actinomycetota</taxon>
        <taxon>Actinomycetes</taxon>
        <taxon>Kitasatosporales</taxon>
        <taxon>Streptomycetaceae</taxon>
        <taxon>Streptomyces</taxon>
    </lineage>
</organism>
<dbReference type="Proteomes" id="UP001597261">
    <property type="component" value="Unassembled WGS sequence"/>
</dbReference>
<comment type="caution">
    <text evidence="1">The sequence shown here is derived from an EMBL/GenBank/DDBJ whole genome shotgun (WGS) entry which is preliminary data.</text>
</comment>
<evidence type="ECO:0008006" key="3">
    <source>
        <dbReference type="Google" id="ProtNLM"/>
    </source>
</evidence>
<reference evidence="2" key="1">
    <citation type="journal article" date="2019" name="Int. J. Syst. Evol. Microbiol.">
        <title>The Global Catalogue of Microorganisms (GCM) 10K type strain sequencing project: providing services to taxonomists for standard genome sequencing and annotation.</title>
        <authorList>
            <consortium name="The Broad Institute Genomics Platform"/>
            <consortium name="The Broad Institute Genome Sequencing Center for Infectious Disease"/>
            <person name="Wu L."/>
            <person name="Ma J."/>
        </authorList>
    </citation>
    <scope>NUCLEOTIDE SEQUENCE [LARGE SCALE GENOMIC DNA]</scope>
    <source>
        <strain evidence="2">CGMCC 1.12470</strain>
    </source>
</reference>
<dbReference type="RefSeq" id="WP_381083942.1">
    <property type="nucleotide sequence ID" value="NZ_JBHUDX010000050.1"/>
</dbReference>
<protein>
    <recommendedName>
        <fullName evidence="3">Aminoglycoside phosphotransferase family protein</fullName>
    </recommendedName>
</protein>
<dbReference type="EMBL" id="JBHUDX010000050">
    <property type="protein sequence ID" value="MFD1660136.1"/>
    <property type="molecule type" value="Genomic_DNA"/>
</dbReference>
<keyword evidence="2" id="KW-1185">Reference proteome</keyword>
<accession>A0ABW4IT87</accession>
<gene>
    <name evidence="1" type="ORF">ACFSL4_18520</name>
</gene>
<name>A0ABW4IT87_9ACTN</name>
<sequence length="282" mass="31419">MTAPLSTATPVDLRVQHVDTVLERVERSLQIRFDRNTMVRKRRTVGVRTDRETWVRIERRPFDKIEGQGWNGAECAALLDGIEKPAWFGGVVWSDAAEAVMWRADETELLPGAPVNAGTALALSDEWWAALNASLDALAAHHTTRVATSDTVTVTQAGVTESIQAVFPSVRDTTIRNWAPAHADLTWANVTAPQFCLFDWEDWGMAPRGLDSAWLWGNSLAIPELAARVRRERHQDLESRDGKLMALFFCTTIVGPHTDPDDSRLALAQQETKRLLAELQAD</sequence>
<proteinExistence type="predicted"/>
<evidence type="ECO:0000313" key="2">
    <source>
        <dbReference type="Proteomes" id="UP001597261"/>
    </source>
</evidence>